<reference evidence="2" key="1">
    <citation type="journal article" date="2019" name="Int. J. Syst. Evol. Microbiol.">
        <title>The Global Catalogue of Microorganisms (GCM) 10K type strain sequencing project: providing services to taxonomists for standard genome sequencing and annotation.</title>
        <authorList>
            <consortium name="The Broad Institute Genomics Platform"/>
            <consortium name="The Broad Institute Genome Sequencing Center for Infectious Disease"/>
            <person name="Wu L."/>
            <person name="Ma J."/>
        </authorList>
    </citation>
    <scope>NUCLEOTIDE SEQUENCE [LARGE SCALE GENOMIC DNA]</scope>
    <source>
        <strain evidence="2">KCTC 12708</strain>
    </source>
</reference>
<organism evidence="1 2">
    <name type="scientific">Mesonia mobilis</name>
    <dbReference type="NCBI Taxonomy" id="369791"/>
    <lineage>
        <taxon>Bacteria</taxon>
        <taxon>Pseudomonadati</taxon>
        <taxon>Bacteroidota</taxon>
        <taxon>Flavobacteriia</taxon>
        <taxon>Flavobacteriales</taxon>
        <taxon>Flavobacteriaceae</taxon>
        <taxon>Mesonia</taxon>
    </lineage>
</organism>
<evidence type="ECO:0000313" key="1">
    <source>
        <dbReference type="EMBL" id="GGZ48972.1"/>
    </source>
</evidence>
<dbReference type="EMBL" id="BMWY01000002">
    <property type="protein sequence ID" value="GGZ48972.1"/>
    <property type="molecule type" value="Genomic_DNA"/>
</dbReference>
<comment type="caution">
    <text evidence="1">The sequence shown here is derived from an EMBL/GenBank/DDBJ whole genome shotgun (WGS) entry which is preliminary data.</text>
</comment>
<proteinExistence type="predicted"/>
<name>A0ABQ3BK23_9FLAO</name>
<evidence type="ECO:0000313" key="2">
    <source>
        <dbReference type="Proteomes" id="UP000615593"/>
    </source>
</evidence>
<accession>A0ABQ3BK23</accession>
<sequence>MISYDIDRHHTDVKEAMQALGYYDNWYYGTGKTYAMPNTTLWHKSKNSDQAILDLKGDL</sequence>
<keyword evidence="2" id="KW-1185">Reference proteome</keyword>
<dbReference type="Proteomes" id="UP000615593">
    <property type="component" value="Unassembled WGS sequence"/>
</dbReference>
<gene>
    <name evidence="1" type="ORF">GCM10008088_07880</name>
</gene>
<protein>
    <submittedName>
        <fullName evidence="1">Uncharacterized protein</fullName>
    </submittedName>
</protein>